<keyword evidence="2" id="KW-1185">Reference proteome</keyword>
<accession>A0AAV0IB43</accession>
<protein>
    <submittedName>
        <fullName evidence="1">Uncharacterized protein</fullName>
    </submittedName>
</protein>
<gene>
    <name evidence="1" type="ORF">LITE_LOCUS8507</name>
</gene>
<sequence>MKLFVRLANGVLDWLLLVKYGRKLKLNTLQWIPCNLLIDICSSCDT</sequence>
<proteinExistence type="predicted"/>
<name>A0AAV0IB43_9ROSI</name>
<dbReference type="EMBL" id="CAMGYJ010000003">
    <property type="protein sequence ID" value="CAI0394877.1"/>
    <property type="molecule type" value="Genomic_DNA"/>
</dbReference>
<organism evidence="1 2">
    <name type="scientific">Linum tenue</name>
    <dbReference type="NCBI Taxonomy" id="586396"/>
    <lineage>
        <taxon>Eukaryota</taxon>
        <taxon>Viridiplantae</taxon>
        <taxon>Streptophyta</taxon>
        <taxon>Embryophyta</taxon>
        <taxon>Tracheophyta</taxon>
        <taxon>Spermatophyta</taxon>
        <taxon>Magnoliopsida</taxon>
        <taxon>eudicotyledons</taxon>
        <taxon>Gunneridae</taxon>
        <taxon>Pentapetalae</taxon>
        <taxon>rosids</taxon>
        <taxon>fabids</taxon>
        <taxon>Malpighiales</taxon>
        <taxon>Linaceae</taxon>
        <taxon>Linum</taxon>
    </lineage>
</organism>
<evidence type="ECO:0000313" key="1">
    <source>
        <dbReference type="EMBL" id="CAI0394877.1"/>
    </source>
</evidence>
<comment type="caution">
    <text evidence="1">The sequence shown here is derived from an EMBL/GenBank/DDBJ whole genome shotgun (WGS) entry which is preliminary data.</text>
</comment>
<dbReference type="Proteomes" id="UP001154282">
    <property type="component" value="Unassembled WGS sequence"/>
</dbReference>
<reference evidence="1" key="1">
    <citation type="submission" date="2022-08" db="EMBL/GenBank/DDBJ databases">
        <authorList>
            <person name="Gutierrez-Valencia J."/>
        </authorList>
    </citation>
    <scope>NUCLEOTIDE SEQUENCE</scope>
</reference>
<evidence type="ECO:0000313" key="2">
    <source>
        <dbReference type="Proteomes" id="UP001154282"/>
    </source>
</evidence>
<dbReference type="AlphaFoldDB" id="A0AAV0IB43"/>